<dbReference type="HOGENOM" id="CLU_849834_0_0_1"/>
<feature type="region of interest" description="Disordered" evidence="1">
    <location>
        <begin position="216"/>
        <end position="276"/>
    </location>
</feature>
<dbReference type="Proteomes" id="UP000001631">
    <property type="component" value="Unassembled WGS sequence"/>
</dbReference>
<dbReference type="AlphaFoldDB" id="C0NEN8"/>
<sequence length="327" mass="35088">MNTNPVDGERRDVKWTRSPTCCSWARSASTARSLSGTARNVQKQYVMHSNKGILIGLSHRAEGCKPSFRGRAMRRRASVHESIGNILQMLGCLRTESRYSLVAPKWLDFTFEQQISCPIKAKPNVSRLVIMNRQVWSHGKQSAGVTTEAVLLDKSRGNGKCLSHKTFASSLLPFPINLPILRHIRLRKAFPPIISSHSSTVWGTCSPCSTPCSTDTSGISTTGAGAPTTSSTNPSTIKPSPANPSTTVPPELNTPKTPTSSSSTTPSSSSSTSALGRTRITTASITCIPTGSTAARCWDHRAFAPALPALPRAGSIARRGASNRFTK</sequence>
<evidence type="ECO:0000313" key="2">
    <source>
        <dbReference type="EMBL" id="EEH09709.1"/>
    </source>
</evidence>
<feature type="compositionally biased region" description="Polar residues" evidence="1">
    <location>
        <begin position="233"/>
        <end position="248"/>
    </location>
</feature>
<dbReference type="RefSeq" id="XP_045290190.1">
    <property type="nucleotide sequence ID" value="XM_045428404.1"/>
</dbReference>
<protein>
    <submittedName>
        <fullName evidence="2">Uncharacterized protein</fullName>
    </submittedName>
</protein>
<proteinExistence type="predicted"/>
<evidence type="ECO:0000313" key="3">
    <source>
        <dbReference type="Proteomes" id="UP000001631"/>
    </source>
</evidence>
<dbReference type="EMBL" id="GG663364">
    <property type="protein sequence ID" value="EEH09709.1"/>
    <property type="molecule type" value="Genomic_DNA"/>
</dbReference>
<name>C0NEN8_AJECG</name>
<dbReference type="GeneID" id="69034371"/>
<accession>C0NEN8</accession>
<feature type="compositionally biased region" description="Low complexity" evidence="1">
    <location>
        <begin position="254"/>
        <end position="273"/>
    </location>
</feature>
<dbReference type="InParanoid" id="C0NEN8"/>
<feature type="compositionally biased region" description="Low complexity" evidence="1">
    <location>
        <begin position="216"/>
        <end position="232"/>
    </location>
</feature>
<keyword evidence="3" id="KW-1185">Reference proteome</keyword>
<organism evidence="2 3">
    <name type="scientific">Ajellomyces capsulatus (strain G186AR / H82 / ATCC MYA-2454 / RMSCC 2432)</name>
    <name type="common">Darling's disease fungus</name>
    <name type="synonym">Histoplasma capsulatum</name>
    <dbReference type="NCBI Taxonomy" id="447093"/>
    <lineage>
        <taxon>Eukaryota</taxon>
        <taxon>Fungi</taxon>
        <taxon>Dikarya</taxon>
        <taxon>Ascomycota</taxon>
        <taxon>Pezizomycotina</taxon>
        <taxon>Eurotiomycetes</taxon>
        <taxon>Eurotiomycetidae</taxon>
        <taxon>Onygenales</taxon>
        <taxon>Ajellomycetaceae</taxon>
        <taxon>Histoplasma</taxon>
    </lineage>
</organism>
<reference evidence="2" key="1">
    <citation type="submission" date="2009-02" db="EMBL/GenBank/DDBJ databases">
        <title>The Genome Sequence of Ajellomyces capsulatus strain G186AR.</title>
        <authorList>
            <consortium name="The Broad Institute Genome Sequencing Platform"/>
            <person name="Champion M."/>
            <person name="Cuomo C."/>
            <person name="Ma L.-J."/>
            <person name="Henn M.R."/>
            <person name="Sil A."/>
            <person name="Goldman B."/>
            <person name="Young S.K."/>
            <person name="Kodira C.D."/>
            <person name="Zeng Q."/>
            <person name="Koehrsen M."/>
            <person name="Alvarado L."/>
            <person name="Berlin A."/>
            <person name="Borenstein D."/>
            <person name="Chen Z."/>
            <person name="Engels R."/>
            <person name="Freedman E."/>
            <person name="Gellesch M."/>
            <person name="Goldberg J."/>
            <person name="Griggs A."/>
            <person name="Gujja S."/>
            <person name="Heiman D."/>
            <person name="Hepburn T."/>
            <person name="Howarth C."/>
            <person name="Jen D."/>
            <person name="Larson L."/>
            <person name="Lewis B."/>
            <person name="Mehta T."/>
            <person name="Park D."/>
            <person name="Pearson M."/>
            <person name="Roberts A."/>
            <person name="Saif S."/>
            <person name="Shea T."/>
            <person name="Shenoy N."/>
            <person name="Sisk P."/>
            <person name="Stolte C."/>
            <person name="Sykes S."/>
            <person name="Walk T."/>
            <person name="White J."/>
            <person name="Yandava C."/>
            <person name="Klein B."/>
            <person name="McEwen J.G."/>
            <person name="Puccia R."/>
            <person name="Goldman G.H."/>
            <person name="Felipe M.S."/>
            <person name="Nino-Vega G."/>
            <person name="San-Blas G."/>
            <person name="Taylor J."/>
            <person name="Mendoza L."/>
            <person name="Galagan J."/>
            <person name="Nusbaum C."/>
            <person name="Birren B."/>
        </authorList>
    </citation>
    <scope>NUCLEOTIDE SEQUENCE</scope>
    <source>
        <strain evidence="2">G186AR</strain>
    </source>
</reference>
<gene>
    <name evidence="2" type="ORF">HCBG_01354</name>
</gene>
<evidence type="ECO:0000256" key="1">
    <source>
        <dbReference type="SAM" id="MobiDB-lite"/>
    </source>
</evidence>